<reference evidence="1" key="1">
    <citation type="journal article" date="2020" name="mSystems">
        <title>Genome- and Community-Level Interaction Insights into Carbon Utilization and Element Cycling Functions of Hydrothermarchaeota in Hydrothermal Sediment.</title>
        <authorList>
            <person name="Zhou Z."/>
            <person name="Liu Y."/>
            <person name="Xu W."/>
            <person name="Pan J."/>
            <person name="Luo Z.H."/>
            <person name="Li M."/>
        </authorList>
    </citation>
    <scope>NUCLEOTIDE SEQUENCE [LARGE SCALE GENOMIC DNA]</scope>
    <source>
        <strain evidence="1">SpSt-349</strain>
    </source>
</reference>
<evidence type="ECO:0000313" key="1">
    <source>
        <dbReference type="EMBL" id="HEN42478.1"/>
    </source>
</evidence>
<proteinExistence type="predicted"/>
<dbReference type="AlphaFoldDB" id="A0A831XM64"/>
<accession>A0A831XM64</accession>
<dbReference type="EMBL" id="DSOV01000041">
    <property type="protein sequence ID" value="HEN42478.1"/>
    <property type="molecule type" value="Genomic_DNA"/>
</dbReference>
<comment type="caution">
    <text evidence="1">The sequence shown here is derived from an EMBL/GenBank/DDBJ whole genome shotgun (WGS) entry which is preliminary data.</text>
</comment>
<organism evidence="1">
    <name type="scientific">Geobacter metallireducens</name>
    <dbReference type="NCBI Taxonomy" id="28232"/>
    <lineage>
        <taxon>Bacteria</taxon>
        <taxon>Pseudomonadati</taxon>
        <taxon>Thermodesulfobacteriota</taxon>
        <taxon>Desulfuromonadia</taxon>
        <taxon>Geobacterales</taxon>
        <taxon>Geobacteraceae</taxon>
        <taxon>Geobacter</taxon>
    </lineage>
</organism>
<protein>
    <submittedName>
        <fullName evidence="1">Uncharacterized protein</fullName>
    </submittedName>
</protein>
<gene>
    <name evidence="1" type="ORF">ENQ87_08880</name>
</gene>
<sequence>MNKDNGQHLLGRHQLKSFASGTAHLFASSAAHYAWLTHHYGIARSRLNSFRNSRAEQMRPS</sequence>
<name>A0A831XM64_GEOME</name>